<feature type="compositionally biased region" description="Basic and acidic residues" evidence="1">
    <location>
        <begin position="11"/>
        <end position="26"/>
    </location>
</feature>
<dbReference type="AlphaFoldDB" id="A0A7R9XPR1"/>
<proteinExistence type="predicted"/>
<evidence type="ECO:0008006" key="3">
    <source>
        <dbReference type="Google" id="ProtNLM"/>
    </source>
</evidence>
<feature type="compositionally biased region" description="Polar residues" evidence="1">
    <location>
        <begin position="1"/>
        <end position="10"/>
    </location>
</feature>
<reference evidence="2" key="1">
    <citation type="submission" date="2021-01" db="EMBL/GenBank/DDBJ databases">
        <authorList>
            <person name="Corre E."/>
            <person name="Pelletier E."/>
            <person name="Niang G."/>
            <person name="Scheremetjew M."/>
            <person name="Finn R."/>
            <person name="Kale V."/>
            <person name="Holt S."/>
            <person name="Cochrane G."/>
            <person name="Meng A."/>
            <person name="Brown T."/>
            <person name="Cohen L."/>
        </authorList>
    </citation>
    <scope>NUCLEOTIDE SEQUENCE</scope>
    <source>
        <strain evidence="2">RCC251</strain>
    </source>
</reference>
<accession>A0A7R9XPR1</accession>
<protein>
    <recommendedName>
        <fullName evidence="3">SWIM-type domain-containing protein</fullName>
    </recommendedName>
</protein>
<gene>
    <name evidence="2" type="ORF">PPRO1472_LOCUS1456</name>
</gene>
<organism evidence="2">
    <name type="scientific">Pycnococcus provasolii</name>
    <dbReference type="NCBI Taxonomy" id="41880"/>
    <lineage>
        <taxon>Eukaryota</taxon>
        <taxon>Viridiplantae</taxon>
        <taxon>Chlorophyta</taxon>
        <taxon>Pseudoscourfieldiophyceae</taxon>
        <taxon>Pseudoscourfieldiales</taxon>
        <taxon>Pycnococcaceae</taxon>
        <taxon>Pycnococcus</taxon>
    </lineage>
</organism>
<evidence type="ECO:0000256" key="1">
    <source>
        <dbReference type="SAM" id="MobiDB-lite"/>
    </source>
</evidence>
<evidence type="ECO:0000313" key="2">
    <source>
        <dbReference type="EMBL" id="CAD8218014.1"/>
    </source>
</evidence>
<sequence>MSDNALQIKNGNHDAIRKLPPAKRPEKKTELTCHTHLVAPRNGALPKNKSKIVHAEKDKVYELIKKDMRLLHEVPSGLGDYVITTLFELLLVKWRANGEGDWCKWLSDFWRVGVHWSRAFNVPGIPHHNQALEALNRILKKHLDRKRFTFSIFVSELVTYLKKTSDSLVVVNPTARPTAFLYPTHETFKILYSTPTETRKLGAMTLLRSFHMVEELHPTEKHGFIQFSCTCRGVQDGEHSTGFQNARKCKHILSHGLRTGAFEVPAEFKYGVVSKVRAAAEGRAKAAAAALDLSQW</sequence>
<dbReference type="EMBL" id="HBDW01002101">
    <property type="protein sequence ID" value="CAD8218014.1"/>
    <property type="molecule type" value="Transcribed_RNA"/>
</dbReference>
<feature type="region of interest" description="Disordered" evidence="1">
    <location>
        <begin position="1"/>
        <end position="26"/>
    </location>
</feature>
<name>A0A7R9XPR1_9CHLO</name>